<dbReference type="STRING" id="576137.A0A1L7WK21"/>
<reference evidence="2 3" key="1">
    <citation type="submission" date="2016-03" db="EMBL/GenBank/DDBJ databases">
        <authorList>
            <person name="Ploux O."/>
        </authorList>
    </citation>
    <scope>NUCLEOTIDE SEQUENCE [LARGE SCALE GENOMIC DNA]</scope>
    <source>
        <strain evidence="2 3">UAMH 11012</strain>
    </source>
</reference>
<evidence type="ECO:0000313" key="2">
    <source>
        <dbReference type="EMBL" id="CZR53122.1"/>
    </source>
</evidence>
<keyword evidence="3" id="KW-1185">Reference proteome</keyword>
<sequence length="210" mass="22835">MAASSSNSSQLALHLADRALTPILSSSRQPSTSAAQSRNQAQGLSALTTAAITAYESALRLGLGVPERIMIETQSSGPIVLHSYLNPQSIQRPRSCRTQSRDTEEEIAEQTRSELRPVSGTINNGEEQGRSYEVLVNGVLEGDDEDEENNSMHQPPMLIASVIAPSAADSGEARRAAARLERTGRTFQREWAREQEESRQPHALPDEDDG</sequence>
<evidence type="ECO:0000313" key="3">
    <source>
        <dbReference type="Proteomes" id="UP000184330"/>
    </source>
</evidence>
<evidence type="ECO:0000256" key="1">
    <source>
        <dbReference type="SAM" id="MobiDB-lite"/>
    </source>
</evidence>
<protein>
    <submittedName>
        <fullName evidence="2">Uncharacterized protein</fullName>
    </submittedName>
</protein>
<dbReference type="AlphaFoldDB" id="A0A1L7WK21"/>
<proteinExistence type="predicted"/>
<dbReference type="Proteomes" id="UP000184330">
    <property type="component" value="Unassembled WGS sequence"/>
</dbReference>
<feature type="region of interest" description="Disordered" evidence="1">
    <location>
        <begin position="184"/>
        <end position="210"/>
    </location>
</feature>
<dbReference type="Pfam" id="PF17233">
    <property type="entry name" value="DUF5308"/>
    <property type="match status" value="1"/>
</dbReference>
<dbReference type="OrthoDB" id="5305418at2759"/>
<dbReference type="InterPro" id="IPR035186">
    <property type="entry name" value="DUF5308"/>
</dbReference>
<feature type="compositionally biased region" description="Basic and acidic residues" evidence="1">
    <location>
        <begin position="184"/>
        <end position="200"/>
    </location>
</feature>
<dbReference type="EMBL" id="FJOG01000003">
    <property type="protein sequence ID" value="CZR53122.1"/>
    <property type="molecule type" value="Genomic_DNA"/>
</dbReference>
<gene>
    <name evidence="2" type="ORF">PAC_03000</name>
</gene>
<organism evidence="2 3">
    <name type="scientific">Phialocephala subalpina</name>
    <dbReference type="NCBI Taxonomy" id="576137"/>
    <lineage>
        <taxon>Eukaryota</taxon>
        <taxon>Fungi</taxon>
        <taxon>Dikarya</taxon>
        <taxon>Ascomycota</taxon>
        <taxon>Pezizomycotina</taxon>
        <taxon>Leotiomycetes</taxon>
        <taxon>Helotiales</taxon>
        <taxon>Mollisiaceae</taxon>
        <taxon>Phialocephala</taxon>
        <taxon>Phialocephala fortinii species complex</taxon>
    </lineage>
</organism>
<accession>A0A1L7WK21</accession>
<name>A0A1L7WK21_9HELO</name>